<evidence type="ECO:0000256" key="1">
    <source>
        <dbReference type="ARBA" id="ARBA00005350"/>
    </source>
</evidence>
<evidence type="ECO:0000256" key="3">
    <source>
        <dbReference type="SAM" id="MobiDB-lite"/>
    </source>
</evidence>
<comment type="cofactor">
    <cofactor evidence="2">
        <name>Ca(2+)</name>
        <dbReference type="ChEBI" id="CHEBI:29108"/>
    </cofactor>
</comment>
<dbReference type="InterPro" id="IPR005552">
    <property type="entry name" value="Scramblase"/>
</dbReference>
<protein>
    <recommendedName>
        <fullName evidence="2">Phospholipid scramblase</fullName>
    </recommendedName>
</protein>
<dbReference type="AlphaFoldDB" id="A0A2G9RWH6"/>
<proteinExistence type="inferred from homology"/>
<dbReference type="PANTHER" id="PTHR23248">
    <property type="entry name" value="PHOSPHOLIPID SCRAMBLASE-RELATED"/>
    <property type="match status" value="1"/>
</dbReference>
<keyword evidence="2" id="KW-0564">Palmitate</keyword>
<sequence>MSSKGPDIEVSKPLQDDPPSYSVIAPFAPPDSYPPNAPSPEIMGIQSGLELLLQINQLTVREKYTTSQGWGRSFDVLNNVSQRIFQAEQKVVCCGPAYDVTIRDNGGMQVMQLLEDCGCSCTREVEIQCPPAHPIGSVKLHWNNMVTHLSVMNASQEVVLLILGPSFQTSIFGNSTFEVKSRDEQHVVGVMRMESGNYVVSFPLDLDVTIKATLLGAAMYLDNLILSKKEYVGRKARSRN</sequence>
<dbReference type="GO" id="GO:0005886">
    <property type="term" value="C:plasma membrane"/>
    <property type="evidence" value="ECO:0007669"/>
    <property type="project" value="TreeGrafter"/>
</dbReference>
<accession>A0A2G9RWH6</accession>
<dbReference type="GO" id="GO:0017128">
    <property type="term" value="F:phospholipid scramblase activity"/>
    <property type="evidence" value="ECO:0007669"/>
    <property type="project" value="InterPro"/>
</dbReference>
<keyword evidence="2" id="KW-0449">Lipoprotein</keyword>
<name>A0A2G9RWH6_AQUCT</name>
<evidence type="ECO:0000313" key="5">
    <source>
        <dbReference type="Proteomes" id="UP000228934"/>
    </source>
</evidence>
<evidence type="ECO:0000313" key="4">
    <source>
        <dbReference type="EMBL" id="PIO32238.1"/>
    </source>
</evidence>
<gene>
    <name evidence="4" type="ORF">AB205_0184080</name>
</gene>
<feature type="region of interest" description="Disordered" evidence="3">
    <location>
        <begin position="1"/>
        <end position="35"/>
    </location>
</feature>
<dbReference type="OrthoDB" id="191150at2759"/>
<keyword evidence="2" id="KW-0106">Calcium</keyword>
<dbReference type="Proteomes" id="UP000228934">
    <property type="component" value="Unassembled WGS sequence"/>
</dbReference>
<keyword evidence="5" id="KW-1185">Reference proteome</keyword>
<comment type="function">
    <text evidence="2">May mediate accelerated ATP-independent bidirectional transbilayer migration of phospholipids upon binding calcium ions that results in a loss of phospholipid asymmetry in the plasma membrane.</text>
</comment>
<dbReference type="Pfam" id="PF03803">
    <property type="entry name" value="Scramblase"/>
    <property type="match status" value="1"/>
</dbReference>
<organism evidence="4 5">
    <name type="scientific">Aquarana catesbeiana</name>
    <name type="common">American bullfrog</name>
    <name type="synonym">Rana catesbeiana</name>
    <dbReference type="NCBI Taxonomy" id="8400"/>
    <lineage>
        <taxon>Eukaryota</taxon>
        <taxon>Metazoa</taxon>
        <taxon>Chordata</taxon>
        <taxon>Craniata</taxon>
        <taxon>Vertebrata</taxon>
        <taxon>Euteleostomi</taxon>
        <taxon>Amphibia</taxon>
        <taxon>Batrachia</taxon>
        <taxon>Anura</taxon>
        <taxon>Neobatrachia</taxon>
        <taxon>Ranoidea</taxon>
        <taxon>Ranidae</taxon>
        <taxon>Aquarana</taxon>
    </lineage>
</organism>
<evidence type="ECO:0000256" key="2">
    <source>
        <dbReference type="RuleBase" id="RU363116"/>
    </source>
</evidence>
<dbReference type="EMBL" id="KV931778">
    <property type="protein sequence ID" value="PIO32238.1"/>
    <property type="molecule type" value="Genomic_DNA"/>
</dbReference>
<reference evidence="5" key="1">
    <citation type="journal article" date="2017" name="Nat. Commun.">
        <title>The North American bullfrog draft genome provides insight into hormonal regulation of long noncoding RNA.</title>
        <authorList>
            <person name="Hammond S.A."/>
            <person name="Warren R.L."/>
            <person name="Vandervalk B.P."/>
            <person name="Kucuk E."/>
            <person name="Khan H."/>
            <person name="Gibb E.A."/>
            <person name="Pandoh P."/>
            <person name="Kirk H."/>
            <person name="Zhao Y."/>
            <person name="Jones M."/>
            <person name="Mungall A.J."/>
            <person name="Coope R."/>
            <person name="Pleasance S."/>
            <person name="Moore R.A."/>
            <person name="Holt R.A."/>
            <person name="Round J.M."/>
            <person name="Ohora S."/>
            <person name="Walle B.V."/>
            <person name="Veldhoen N."/>
            <person name="Helbing C.C."/>
            <person name="Birol I."/>
        </authorList>
    </citation>
    <scope>NUCLEOTIDE SEQUENCE [LARGE SCALE GENOMIC DNA]</scope>
</reference>
<feature type="compositionally biased region" description="Basic and acidic residues" evidence="3">
    <location>
        <begin position="1"/>
        <end position="10"/>
    </location>
</feature>
<dbReference type="PANTHER" id="PTHR23248:SF70">
    <property type="entry name" value="PHOSPHOLIPID SCRAMBLASE"/>
    <property type="match status" value="1"/>
</dbReference>
<comment type="similarity">
    <text evidence="1 2">Belongs to the phospholipid scramblase family.</text>
</comment>